<evidence type="ECO:0000256" key="6">
    <source>
        <dbReference type="ARBA" id="ARBA00022741"/>
    </source>
</evidence>
<dbReference type="Proteomes" id="UP000000263">
    <property type="component" value="Chromosome"/>
</dbReference>
<dbReference type="AlphaFoldDB" id="A7NFK2"/>
<evidence type="ECO:0000259" key="13">
    <source>
        <dbReference type="Pfam" id="PF08245"/>
    </source>
</evidence>
<dbReference type="Gene3D" id="3.40.1190.10">
    <property type="entry name" value="Mur-like, catalytic domain"/>
    <property type="match status" value="1"/>
</dbReference>
<dbReference type="EC" id="6.3.2.17" evidence="3"/>
<keyword evidence="15" id="KW-1185">Reference proteome</keyword>
<dbReference type="InterPro" id="IPR036565">
    <property type="entry name" value="Mur-like_cat_sf"/>
</dbReference>
<dbReference type="PANTHER" id="PTHR11136">
    <property type="entry name" value="FOLYLPOLYGLUTAMATE SYNTHASE-RELATED"/>
    <property type="match status" value="1"/>
</dbReference>
<feature type="domain" description="Mur ligase C-terminal" evidence="12">
    <location>
        <begin position="313"/>
        <end position="436"/>
    </location>
</feature>
<accession>A7NFK2</accession>
<evidence type="ECO:0000313" key="15">
    <source>
        <dbReference type="Proteomes" id="UP000000263"/>
    </source>
</evidence>
<organism evidence="14 15">
    <name type="scientific">Roseiflexus castenholzii (strain DSM 13941 / HLO8)</name>
    <dbReference type="NCBI Taxonomy" id="383372"/>
    <lineage>
        <taxon>Bacteria</taxon>
        <taxon>Bacillati</taxon>
        <taxon>Chloroflexota</taxon>
        <taxon>Chloroflexia</taxon>
        <taxon>Chloroflexales</taxon>
        <taxon>Roseiflexineae</taxon>
        <taxon>Roseiflexaceae</taxon>
        <taxon>Roseiflexus</taxon>
    </lineage>
</organism>
<keyword evidence="7 11" id="KW-0067">ATP-binding</keyword>
<evidence type="ECO:0000256" key="8">
    <source>
        <dbReference type="ARBA" id="ARBA00022842"/>
    </source>
</evidence>
<dbReference type="PIRSF" id="PIRSF001563">
    <property type="entry name" value="Folylpolyglu_synth"/>
    <property type="match status" value="1"/>
</dbReference>
<sequence>MDYQQALDYLYSFIGGQQGAQRPPPMFNLVRTRALLAALGNPQHAMPSVIVAGTKGKGSTAAFLEAIARAAGLRTGLWTSPHLHTYRERIQVNRQPITRDELVQAVESIRPIVESMANGPIGAPVTFAIGFGLALRYFAERNVDLAILEVGVGGRFDSAAVVTPILSVVTPISYDHMDLLGDTLAQIAWEKAGIMKPGTPAISAPQHPEALGALIRCAAEIGAPLYVVQDAAPESAVVCEPFLPGPWRIPAERYLEVEPQQRFQRDIMPSLPGIFQVVNARLATGAALLLRDAGLPITDAAIAAGLASARWPGRMEIIDGSPPIVLDGAHNGESIQQLVVSLNRIFPGRRCVIVFGASRDKDLARMIPALAPAIDALVLTASRHPRALVALHELRQQFAPLVRSDTPIDIVIDPAEALARAQDLAAPNDLICVTGSLFVVAAAREALGLAGERD</sequence>
<evidence type="ECO:0000256" key="5">
    <source>
        <dbReference type="ARBA" id="ARBA00022723"/>
    </source>
</evidence>
<evidence type="ECO:0000256" key="4">
    <source>
        <dbReference type="ARBA" id="ARBA00022598"/>
    </source>
</evidence>
<dbReference type="SUPFAM" id="SSF53244">
    <property type="entry name" value="MurD-like peptide ligases, peptide-binding domain"/>
    <property type="match status" value="1"/>
</dbReference>
<comment type="similarity">
    <text evidence="2 11">Belongs to the folylpolyglutamate synthase family.</text>
</comment>
<keyword evidence="6 11" id="KW-0547">Nucleotide-binding</keyword>
<dbReference type="RefSeq" id="WP_011997629.1">
    <property type="nucleotide sequence ID" value="NC_009767.1"/>
</dbReference>
<dbReference type="InterPro" id="IPR036615">
    <property type="entry name" value="Mur_ligase_C_dom_sf"/>
</dbReference>
<evidence type="ECO:0000259" key="12">
    <source>
        <dbReference type="Pfam" id="PF02875"/>
    </source>
</evidence>
<evidence type="ECO:0000256" key="10">
    <source>
        <dbReference type="ARBA" id="ARBA00047493"/>
    </source>
</evidence>
<name>A7NFK2_ROSCS</name>
<evidence type="ECO:0000256" key="3">
    <source>
        <dbReference type="ARBA" id="ARBA00013025"/>
    </source>
</evidence>
<dbReference type="FunFam" id="3.40.1190.10:FF:000011">
    <property type="entry name" value="Folylpolyglutamate synthase/dihydrofolate synthase"/>
    <property type="match status" value="1"/>
</dbReference>
<comment type="catalytic activity">
    <reaction evidence="10">
        <text>(6S)-5,6,7,8-tetrahydrofolyl-(gamma-L-Glu)(n) + L-glutamate + ATP = (6S)-5,6,7,8-tetrahydrofolyl-(gamma-L-Glu)(n+1) + ADP + phosphate + H(+)</text>
        <dbReference type="Rhea" id="RHEA:10580"/>
        <dbReference type="Rhea" id="RHEA-COMP:14738"/>
        <dbReference type="Rhea" id="RHEA-COMP:14740"/>
        <dbReference type="ChEBI" id="CHEBI:15378"/>
        <dbReference type="ChEBI" id="CHEBI:29985"/>
        <dbReference type="ChEBI" id="CHEBI:30616"/>
        <dbReference type="ChEBI" id="CHEBI:43474"/>
        <dbReference type="ChEBI" id="CHEBI:141005"/>
        <dbReference type="ChEBI" id="CHEBI:456216"/>
        <dbReference type="EC" id="6.3.2.17"/>
    </reaction>
</comment>
<keyword evidence="4 11" id="KW-0436">Ligase</keyword>
<dbReference type="InterPro" id="IPR004101">
    <property type="entry name" value="Mur_ligase_C"/>
</dbReference>
<evidence type="ECO:0000256" key="7">
    <source>
        <dbReference type="ARBA" id="ARBA00022840"/>
    </source>
</evidence>
<evidence type="ECO:0000256" key="11">
    <source>
        <dbReference type="PIRNR" id="PIRNR001563"/>
    </source>
</evidence>
<dbReference type="NCBIfam" id="TIGR01499">
    <property type="entry name" value="folC"/>
    <property type="match status" value="1"/>
</dbReference>
<evidence type="ECO:0000256" key="9">
    <source>
        <dbReference type="ARBA" id="ARBA00030592"/>
    </source>
</evidence>
<dbReference type="eggNOG" id="COG0285">
    <property type="taxonomic scope" value="Bacteria"/>
</dbReference>
<dbReference type="GO" id="GO:0005524">
    <property type="term" value="F:ATP binding"/>
    <property type="evidence" value="ECO:0007669"/>
    <property type="project" value="UniProtKB-KW"/>
</dbReference>
<gene>
    <name evidence="14" type="ordered locus">Rcas_0087</name>
</gene>
<comment type="cofactor">
    <cofactor evidence="1">
        <name>Mg(2+)</name>
        <dbReference type="ChEBI" id="CHEBI:18420"/>
    </cofactor>
</comment>
<evidence type="ECO:0000256" key="1">
    <source>
        <dbReference type="ARBA" id="ARBA00001946"/>
    </source>
</evidence>
<proteinExistence type="inferred from homology"/>
<protein>
    <recommendedName>
        <fullName evidence="3">tetrahydrofolate synthase</fullName>
        <ecNumber evidence="3">6.3.2.17</ecNumber>
    </recommendedName>
    <alternativeName>
        <fullName evidence="9">Tetrahydrofolylpolyglutamate synthase</fullName>
    </alternativeName>
</protein>
<dbReference type="HOGENOM" id="CLU_015869_1_2_0"/>
<dbReference type="GO" id="GO:0008841">
    <property type="term" value="F:dihydrofolate synthase activity"/>
    <property type="evidence" value="ECO:0007669"/>
    <property type="project" value="TreeGrafter"/>
</dbReference>
<dbReference type="GO" id="GO:0046872">
    <property type="term" value="F:metal ion binding"/>
    <property type="evidence" value="ECO:0007669"/>
    <property type="project" value="UniProtKB-KW"/>
</dbReference>
<dbReference type="InterPro" id="IPR013221">
    <property type="entry name" value="Mur_ligase_cen"/>
</dbReference>
<keyword evidence="8" id="KW-0460">Magnesium</keyword>
<dbReference type="GO" id="GO:0005737">
    <property type="term" value="C:cytoplasm"/>
    <property type="evidence" value="ECO:0007669"/>
    <property type="project" value="TreeGrafter"/>
</dbReference>
<evidence type="ECO:0000313" key="14">
    <source>
        <dbReference type="EMBL" id="ABU56224.1"/>
    </source>
</evidence>
<dbReference type="GO" id="GO:0004326">
    <property type="term" value="F:tetrahydrofolylpolyglutamate synthase activity"/>
    <property type="evidence" value="ECO:0007669"/>
    <property type="project" value="UniProtKB-EC"/>
</dbReference>
<dbReference type="SUPFAM" id="SSF53623">
    <property type="entry name" value="MurD-like peptide ligases, catalytic domain"/>
    <property type="match status" value="1"/>
</dbReference>
<dbReference type="InterPro" id="IPR001645">
    <property type="entry name" value="Folylpolyglutamate_synth"/>
</dbReference>
<reference evidence="14 15" key="1">
    <citation type="submission" date="2007-08" db="EMBL/GenBank/DDBJ databases">
        <title>Complete sequence of Roseiflexus castenholzii DSM 13941.</title>
        <authorList>
            <consortium name="US DOE Joint Genome Institute"/>
            <person name="Copeland A."/>
            <person name="Lucas S."/>
            <person name="Lapidus A."/>
            <person name="Barry K."/>
            <person name="Glavina del Rio T."/>
            <person name="Dalin E."/>
            <person name="Tice H."/>
            <person name="Pitluck S."/>
            <person name="Thompson L.S."/>
            <person name="Brettin T."/>
            <person name="Bruce D."/>
            <person name="Detter J.C."/>
            <person name="Han C."/>
            <person name="Tapia R."/>
            <person name="Schmutz J."/>
            <person name="Larimer F."/>
            <person name="Land M."/>
            <person name="Hauser L."/>
            <person name="Kyrpides N."/>
            <person name="Mikhailova N."/>
            <person name="Bryant D.A."/>
            <person name="Hanada S."/>
            <person name="Tsukatani Y."/>
            <person name="Richardson P."/>
        </authorList>
    </citation>
    <scope>NUCLEOTIDE SEQUENCE [LARGE SCALE GENOMIC DNA]</scope>
    <source>
        <strain evidence="15">DSM 13941 / HLO8</strain>
    </source>
</reference>
<dbReference type="OrthoDB" id="9809356at2"/>
<dbReference type="EMBL" id="CP000804">
    <property type="protein sequence ID" value="ABU56224.1"/>
    <property type="molecule type" value="Genomic_DNA"/>
</dbReference>
<feature type="domain" description="Mur ligase central" evidence="13">
    <location>
        <begin position="51"/>
        <end position="196"/>
    </location>
</feature>
<keyword evidence="5" id="KW-0479">Metal-binding</keyword>
<dbReference type="Pfam" id="PF08245">
    <property type="entry name" value="Mur_ligase_M"/>
    <property type="match status" value="1"/>
</dbReference>
<evidence type="ECO:0000256" key="2">
    <source>
        <dbReference type="ARBA" id="ARBA00008276"/>
    </source>
</evidence>
<dbReference type="KEGG" id="rca:Rcas_0087"/>
<dbReference type="PANTHER" id="PTHR11136:SF0">
    <property type="entry name" value="DIHYDROFOLATE SYNTHETASE-RELATED"/>
    <property type="match status" value="1"/>
</dbReference>
<dbReference type="Gene3D" id="3.90.190.20">
    <property type="entry name" value="Mur ligase, C-terminal domain"/>
    <property type="match status" value="1"/>
</dbReference>
<dbReference type="Pfam" id="PF02875">
    <property type="entry name" value="Mur_ligase_C"/>
    <property type="match status" value="1"/>
</dbReference>
<dbReference type="STRING" id="383372.Rcas_0087"/>